<keyword evidence="3" id="KW-1185">Reference proteome</keyword>
<proteinExistence type="predicted"/>
<reference evidence="2" key="1">
    <citation type="submission" date="2022-05" db="EMBL/GenBank/DDBJ databases">
        <title>The Musa troglodytarum L. genome provides insights into the mechanism of non-climacteric behaviour and enrichment of carotenoids.</title>
        <authorList>
            <person name="Wang J."/>
        </authorList>
    </citation>
    <scope>NUCLEOTIDE SEQUENCE</scope>
    <source>
        <tissue evidence="2">Leaf</tissue>
    </source>
</reference>
<dbReference type="Proteomes" id="UP001055439">
    <property type="component" value="Chromosome 8"/>
</dbReference>
<name>A0A9E7HE97_9LILI</name>
<organism evidence="2 3">
    <name type="scientific">Musa troglodytarum</name>
    <name type="common">fe'i banana</name>
    <dbReference type="NCBI Taxonomy" id="320322"/>
    <lineage>
        <taxon>Eukaryota</taxon>
        <taxon>Viridiplantae</taxon>
        <taxon>Streptophyta</taxon>
        <taxon>Embryophyta</taxon>
        <taxon>Tracheophyta</taxon>
        <taxon>Spermatophyta</taxon>
        <taxon>Magnoliopsida</taxon>
        <taxon>Liliopsida</taxon>
        <taxon>Zingiberales</taxon>
        <taxon>Musaceae</taxon>
        <taxon>Musa</taxon>
    </lineage>
</organism>
<gene>
    <name evidence="2" type="ORF">MUK42_15512</name>
</gene>
<dbReference type="EMBL" id="CP097510">
    <property type="protein sequence ID" value="URE28502.1"/>
    <property type="molecule type" value="Genomic_DNA"/>
</dbReference>
<feature type="compositionally biased region" description="Gly residues" evidence="1">
    <location>
        <begin position="55"/>
        <end position="65"/>
    </location>
</feature>
<dbReference type="AlphaFoldDB" id="A0A9E7HE97"/>
<accession>A0A9E7HE97</accession>
<evidence type="ECO:0000313" key="3">
    <source>
        <dbReference type="Proteomes" id="UP001055439"/>
    </source>
</evidence>
<sequence length="160" mass="15858">MTEAPFPGVEGVVGAAEGVVLIEDGDEVVGGGAGGEEAGASDGDLEAGGEARGDTVGGEDAGGETGAAVGEFVGAGVGGFTGAGVGPWAKEVAASSIIARKSSAKRREAGAFSTTVRPNRSKSRSGRRSLEAEWTALGGCVVHVTSSRSSCIRRPRIEVR</sequence>
<protein>
    <submittedName>
        <fullName evidence="2">Uncharacterized protein</fullName>
    </submittedName>
</protein>
<evidence type="ECO:0000256" key="1">
    <source>
        <dbReference type="SAM" id="MobiDB-lite"/>
    </source>
</evidence>
<feature type="region of interest" description="Disordered" evidence="1">
    <location>
        <begin position="26"/>
        <end position="65"/>
    </location>
</feature>
<evidence type="ECO:0000313" key="2">
    <source>
        <dbReference type="EMBL" id="URE28502.1"/>
    </source>
</evidence>
<feature type="region of interest" description="Disordered" evidence="1">
    <location>
        <begin position="108"/>
        <end position="129"/>
    </location>
</feature>
<feature type="compositionally biased region" description="Gly residues" evidence="1">
    <location>
        <begin position="28"/>
        <end position="37"/>
    </location>
</feature>